<accession>A0A2S7CAL0</accession>
<name>A0A2S7CAL0_9XANT</name>
<dbReference type="AlphaFoldDB" id="A0A2S7CAL0"/>
<dbReference type="PROSITE" id="PS51257">
    <property type="entry name" value="PROKAR_LIPOPROTEIN"/>
    <property type="match status" value="1"/>
</dbReference>
<dbReference type="Proteomes" id="UP000238908">
    <property type="component" value="Unassembled WGS sequence"/>
</dbReference>
<sequence length="282" mass="29821">MYRLRSLAAVLAAGGLLGGCKQDPAPAAAPAAAAPTPAAAATTQLSRTERLDGFLRTRYGAKAGLAAQWSGEADGFKADSQVCAEQPVVVGEQVQQLLAVCHSLSDGGHGNPGLIDFFVLRSDGDTFKVVAEKLSDTFGSDGNPGSVDVLRLGSDFYGFIVHSFWMGQGLMLESQDLVVPGPKGLVGAGSLRAHIDNSGGLDCNDQAREPDQTQAQCMAEAFDVDFTLDVDSSNAQARIWPLRIHEHGSDCGQTLDTTHVFALDPKTWTYPFPNALQREGCK</sequence>
<reference evidence="1 2" key="1">
    <citation type="submission" date="2016-08" db="EMBL/GenBank/DDBJ databases">
        <authorList>
            <person name="Seilhamer J.J."/>
        </authorList>
    </citation>
    <scope>NUCLEOTIDE SEQUENCE [LARGE SCALE GENOMIC DNA]</scope>
    <source>
        <strain evidence="1 2">CFBP7245</strain>
    </source>
</reference>
<comment type="caution">
    <text evidence="1">The sequence shown here is derived from an EMBL/GenBank/DDBJ whole genome shotgun (WGS) entry which is preliminary data.</text>
</comment>
<protein>
    <submittedName>
        <fullName evidence="1">Uncharacterized protein</fullName>
    </submittedName>
</protein>
<evidence type="ECO:0000313" key="1">
    <source>
        <dbReference type="EMBL" id="PPU58551.1"/>
    </source>
</evidence>
<gene>
    <name evidence="1" type="ORF">XdyCFBP7245_03350</name>
</gene>
<evidence type="ECO:0000313" key="2">
    <source>
        <dbReference type="Proteomes" id="UP000238908"/>
    </source>
</evidence>
<organism evidence="1 2">
    <name type="scientific">Xanthomonas dyei</name>
    <dbReference type="NCBI Taxonomy" id="743699"/>
    <lineage>
        <taxon>Bacteria</taxon>
        <taxon>Pseudomonadati</taxon>
        <taxon>Pseudomonadota</taxon>
        <taxon>Gammaproteobacteria</taxon>
        <taxon>Lysobacterales</taxon>
        <taxon>Lysobacteraceae</taxon>
        <taxon>Xanthomonas</taxon>
    </lineage>
</organism>
<dbReference type="RefSeq" id="WP_104614383.1">
    <property type="nucleotide sequence ID" value="NZ_CP167817.1"/>
</dbReference>
<proteinExistence type="predicted"/>
<dbReference type="EMBL" id="MDEE01000002">
    <property type="protein sequence ID" value="PPU58551.1"/>
    <property type="molecule type" value="Genomic_DNA"/>
</dbReference>